<comment type="caution">
    <text evidence="1">The sequence shown here is derived from an EMBL/GenBank/DDBJ whole genome shotgun (WGS) entry which is preliminary data.</text>
</comment>
<evidence type="ECO:0000313" key="1">
    <source>
        <dbReference type="EMBL" id="KAJ1161435.1"/>
    </source>
</evidence>
<organism evidence="1 2">
    <name type="scientific">Pleurodeles waltl</name>
    <name type="common">Iberian ribbed newt</name>
    <dbReference type="NCBI Taxonomy" id="8319"/>
    <lineage>
        <taxon>Eukaryota</taxon>
        <taxon>Metazoa</taxon>
        <taxon>Chordata</taxon>
        <taxon>Craniata</taxon>
        <taxon>Vertebrata</taxon>
        <taxon>Euteleostomi</taxon>
        <taxon>Amphibia</taxon>
        <taxon>Batrachia</taxon>
        <taxon>Caudata</taxon>
        <taxon>Salamandroidea</taxon>
        <taxon>Salamandridae</taxon>
        <taxon>Pleurodelinae</taxon>
        <taxon>Pleurodeles</taxon>
    </lineage>
</organism>
<sequence length="79" mass="8890">MRNADHLTMQECQRGPHAYSETVGKSQLEHELLSVTCVSRSVYLTCAEAVPSPRHRCIRGCFQKKAVGAEQWLLRCISS</sequence>
<accession>A0AAV7SDH1</accession>
<protein>
    <submittedName>
        <fullName evidence="1">Uncharacterized protein</fullName>
    </submittedName>
</protein>
<dbReference type="Proteomes" id="UP001066276">
    <property type="component" value="Chromosome 4_2"/>
</dbReference>
<keyword evidence="2" id="KW-1185">Reference proteome</keyword>
<name>A0AAV7SDH1_PLEWA</name>
<dbReference type="EMBL" id="JANPWB010000008">
    <property type="protein sequence ID" value="KAJ1161435.1"/>
    <property type="molecule type" value="Genomic_DNA"/>
</dbReference>
<proteinExistence type="predicted"/>
<dbReference type="AlphaFoldDB" id="A0AAV7SDH1"/>
<reference evidence="1" key="1">
    <citation type="journal article" date="2022" name="bioRxiv">
        <title>Sequencing and chromosome-scale assembly of the giantPleurodeles waltlgenome.</title>
        <authorList>
            <person name="Brown T."/>
            <person name="Elewa A."/>
            <person name="Iarovenko S."/>
            <person name="Subramanian E."/>
            <person name="Araus A.J."/>
            <person name="Petzold A."/>
            <person name="Susuki M."/>
            <person name="Suzuki K.-i.T."/>
            <person name="Hayashi T."/>
            <person name="Toyoda A."/>
            <person name="Oliveira C."/>
            <person name="Osipova E."/>
            <person name="Leigh N.D."/>
            <person name="Simon A."/>
            <person name="Yun M.H."/>
        </authorList>
    </citation>
    <scope>NUCLEOTIDE SEQUENCE</scope>
    <source>
        <strain evidence="1">20211129_DDA</strain>
        <tissue evidence="1">Liver</tissue>
    </source>
</reference>
<gene>
    <name evidence="1" type="ORF">NDU88_001921</name>
</gene>
<evidence type="ECO:0000313" key="2">
    <source>
        <dbReference type="Proteomes" id="UP001066276"/>
    </source>
</evidence>